<reference evidence="1 2" key="1">
    <citation type="submission" date="2018-09" db="EMBL/GenBank/DDBJ databases">
        <title>Murine metabolic-syndrome-specific gut microbial biobank.</title>
        <authorList>
            <person name="Liu C."/>
        </authorList>
    </citation>
    <scope>NUCLEOTIDE SEQUENCE [LARGE SCALE GENOMIC DNA]</scope>
    <source>
        <strain evidence="1 2">0.1xD8-82</strain>
    </source>
</reference>
<keyword evidence="2" id="KW-1185">Reference proteome</keyword>
<evidence type="ECO:0000313" key="2">
    <source>
        <dbReference type="Proteomes" id="UP000280696"/>
    </source>
</evidence>
<accession>A0A3A9AIG2</accession>
<dbReference type="OrthoDB" id="2054439at2"/>
<gene>
    <name evidence="1" type="ORF">D7V94_11690</name>
</gene>
<organism evidence="1 2">
    <name type="scientific">Parablautia intestinalis</name>
    <dbReference type="NCBI Taxonomy" id="2320100"/>
    <lineage>
        <taxon>Bacteria</taxon>
        <taxon>Bacillati</taxon>
        <taxon>Bacillota</taxon>
        <taxon>Clostridia</taxon>
        <taxon>Lachnospirales</taxon>
        <taxon>Lachnospiraceae</taxon>
        <taxon>Parablautia</taxon>
    </lineage>
</organism>
<protein>
    <submittedName>
        <fullName evidence="1">Uncharacterized protein</fullName>
    </submittedName>
</protein>
<dbReference type="Proteomes" id="UP000280696">
    <property type="component" value="Unassembled WGS sequence"/>
</dbReference>
<dbReference type="RefSeq" id="WP_120469931.1">
    <property type="nucleotide sequence ID" value="NZ_CATJBT010000161.1"/>
</dbReference>
<proteinExistence type="predicted"/>
<sequence>MKEETIIDFIRSLCLYAGESMEFAESFRTKLMADEEIREELIYYIEHGNFACKAKIRGYTVVDVMVWQMDHFKARLDQDNSGTRQNGDRMLLLAFDTLLNMRKEPEKYILKMSGETGTDYPDKY</sequence>
<dbReference type="EMBL" id="RAYQ01000011">
    <property type="protein sequence ID" value="RKI91149.1"/>
    <property type="molecule type" value="Genomic_DNA"/>
</dbReference>
<evidence type="ECO:0000313" key="1">
    <source>
        <dbReference type="EMBL" id="RKI91149.1"/>
    </source>
</evidence>
<dbReference type="AlphaFoldDB" id="A0A3A9AIG2"/>
<name>A0A3A9AIG2_9FIRM</name>
<comment type="caution">
    <text evidence="1">The sequence shown here is derived from an EMBL/GenBank/DDBJ whole genome shotgun (WGS) entry which is preliminary data.</text>
</comment>